<evidence type="ECO:0000259" key="10">
    <source>
        <dbReference type="Pfam" id="PF02879"/>
    </source>
</evidence>
<dbReference type="Gene3D" id="3.30.310.50">
    <property type="entry name" value="Alpha-D-phosphohexomutase, C-terminal domain"/>
    <property type="match status" value="1"/>
</dbReference>
<dbReference type="AlphaFoldDB" id="A0A5E4LTX1"/>
<dbReference type="InterPro" id="IPR016055">
    <property type="entry name" value="A-D-PHexomutase_a/b/a-I/II/III"/>
</dbReference>
<evidence type="ECO:0000256" key="7">
    <source>
        <dbReference type="RuleBase" id="RU004326"/>
    </source>
</evidence>
<dbReference type="Gene3D" id="3.40.120.10">
    <property type="entry name" value="Alpha-D-Glucose-1,6-Bisphosphate, subunit A, domain 3"/>
    <property type="match status" value="3"/>
</dbReference>
<dbReference type="InterPro" id="IPR005845">
    <property type="entry name" value="A-D-PHexomutase_a/b/a-II"/>
</dbReference>
<evidence type="ECO:0000256" key="5">
    <source>
        <dbReference type="ARBA" id="ARBA00022842"/>
    </source>
</evidence>
<keyword evidence="6 12" id="KW-0413">Isomerase</keyword>
<sequence>MFGTSGIRGIYGKDITEELASGIAGVFADGKLVLGRDIRESGMPLFKAATKGAFSSRADVIDLGIVPTPTVALATKKHGCRGIMLTASHNPPEYNGLKLIEHGKEIGKVMEQEVTKEYERWVSDGGAIIADIIKQEPFPKLTIDSSIIEDHKIHVKEQVDGSGINRKKPKVIVDCNGAAAVITPYLLTDLGCNVISVNASTNGFNRPSEPSKENISYLAGVVRECGADFAIAHDGDGDRCVIMDDQGEVLPLDVQLAMMIEHELGKSNNKKIISTVEASLVIREVVERAGGKIEITPVGSTHVGDALEETGALFGGEPCGEYIYQKGVHVPDAVLAAAKFVEMFVGGSKFSELKKKYQQNPIAREKFKAPDKRKSMEKIKQEMNIPGRIRDDDGIRVDEEDGWFLVRASGTEPIIRLTMEYKSDERLEQRKKELVRLIKNNI</sequence>
<feature type="domain" description="Alpha-D-phosphohexomutase C-terminal" evidence="8">
    <location>
        <begin position="370"/>
        <end position="436"/>
    </location>
</feature>
<dbReference type="GO" id="GO:0005975">
    <property type="term" value="P:carbohydrate metabolic process"/>
    <property type="evidence" value="ECO:0007669"/>
    <property type="project" value="InterPro"/>
</dbReference>
<dbReference type="SUPFAM" id="SSF55957">
    <property type="entry name" value="Phosphoglucomutase, C-terminal domain"/>
    <property type="match status" value="1"/>
</dbReference>
<reference evidence="12 13" key="1">
    <citation type="submission" date="2019-08" db="EMBL/GenBank/DDBJ databases">
        <authorList>
            <person name="Vazquez-Campos X."/>
        </authorList>
    </citation>
    <scope>NUCLEOTIDE SEQUENCE [LARGE SCALE GENOMIC DNA]</scope>
    <source>
        <strain evidence="12">LFW-283_2</strain>
    </source>
</reference>
<feature type="domain" description="Alpha-D-phosphohexomutase alpha/beta/alpha" evidence="11">
    <location>
        <begin position="256"/>
        <end position="355"/>
    </location>
</feature>
<dbReference type="GO" id="GO:0000287">
    <property type="term" value="F:magnesium ion binding"/>
    <property type="evidence" value="ECO:0007669"/>
    <property type="project" value="InterPro"/>
</dbReference>
<dbReference type="InterPro" id="IPR016066">
    <property type="entry name" value="A-D-PHexomutase_CS"/>
</dbReference>
<gene>
    <name evidence="12" type="primary">glmM</name>
    <name evidence="12" type="ORF">LFW2832_01017</name>
</gene>
<dbReference type="Pfam" id="PF02878">
    <property type="entry name" value="PGM_PMM_I"/>
    <property type="match status" value="1"/>
</dbReference>
<evidence type="ECO:0000256" key="1">
    <source>
        <dbReference type="ARBA" id="ARBA00001946"/>
    </source>
</evidence>
<dbReference type="Proteomes" id="UP000789941">
    <property type="component" value="Unassembled WGS sequence"/>
</dbReference>
<evidence type="ECO:0000256" key="2">
    <source>
        <dbReference type="ARBA" id="ARBA00010231"/>
    </source>
</evidence>
<dbReference type="InterPro" id="IPR005844">
    <property type="entry name" value="A-D-PHexomutase_a/b/a-I"/>
</dbReference>
<dbReference type="Pfam" id="PF00408">
    <property type="entry name" value="PGM_PMM_IV"/>
    <property type="match status" value="1"/>
</dbReference>
<feature type="domain" description="Alpha-D-phosphohexomutase alpha/beta/alpha" evidence="10">
    <location>
        <begin position="154"/>
        <end position="247"/>
    </location>
</feature>
<evidence type="ECO:0000256" key="6">
    <source>
        <dbReference type="ARBA" id="ARBA00023235"/>
    </source>
</evidence>
<dbReference type="InterPro" id="IPR005841">
    <property type="entry name" value="Alpha-D-phosphohexomutase_SF"/>
</dbReference>
<dbReference type="EC" id="5.4.2.10" evidence="12"/>
<evidence type="ECO:0000313" key="12">
    <source>
        <dbReference type="EMBL" id="VVC04528.1"/>
    </source>
</evidence>
<evidence type="ECO:0000313" key="13">
    <source>
        <dbReference type="Proteomes" id="UP000789941"/>
    </source>
</evidence>
<dbReference type="PANTHER" id="PTHR43771">
    <property type="entry name" value="PHOSPHOMANNOMUTASE"/>
    <property type="match status" value="1"/>
</dbReference>
<comment type="cofactor">
    <cofactor evidence="1">
        <name>Mg(2+)</name>
        <dbReference type="ChEBI" id="CHEBI:18420"/>
    </cofactor>
</comment>
<evidence type="ECO:0000259" key="8">
    <source>
        <dbReference type="Pfam" id="PF00408"/>
    </source>
</evidence>
<dbReference type="GO" id="GO:0008966">
    <property type="term" value="F:phosphoglucosamine mutase activity"/>
    <property type="evidence" value="ECO:0007669"/>
    <property type="project" value="UniProtKB-EC"/>
</dbReference>
<dbReference type="SUPFAM" id="SSF53738">
    <property type="entry name" value="Phosphoglucomutase, first 3 domains"/>
    <property type="match status" value="3"/>
</dbReference>
<dbReference type="InterPro" id="IPR005843">
    <property type="entry name" value="A-D-PHexomutase_C"/>
</dbReference>
<accession>A0A5E4LTX1</accession>
<evidence type="ECO:0000256" key="4">
    <source>
        <dbReference type="ARBA" id="ARBA00022723"/>
    </source>
</evidence>
<evidence type="ECO:0000256" key="3">
    <source>
        <dbReference type="ARBA" id="ARBA00022553"/>
    </source>
</evidence>
<keyword evidence="4 7" id="KW-0479">Metal-binding</keyword>
<feature type="domain" description="Alpha-D-phosphohexomutase alpha/beta/alpha" evidence="9">
    <location>
        <begin position="2"/>
        <end position="120"/>
    </location>
</feature>
<dbReference type="PROSITE" id="PS00710">
    <property type="entry name" value="PGM_PMM"/>
    <property type="match status" value="1"/>
</dbReference>
<comment type="similarity">
    <text evidence="2 7">Belongs to the phosphohexose mutase family.</text>
</comment>
<dbReference type="EMBL" id="CABMJJ010000009">
    <property type="protein sequence ID" value="VVC04528.1"/>
    <property type="molecule type" value="Genomic_DNA"/>
</dbReference>
<organism evidence="12 13">
    <name type="scientific">Candidatus Bilamarchaeum dharawalense</name>
    <dbReference type="NCBI Taxonomy" id="2885759"/>
    <lineage>
        <taxon>Archaea</taxon>
        <taxon>Candidatus Micrarchaeota</taxon>
        <taxon>Candidatus Micrarchaeia</taxon>
        <taxon>Candidatus Anstonellales</taxon>
        <taxon>Candidatus Bilamarchaeaceae</taxon>
        <taxon>Candidatus Bilamarchaeum</taxon>
    </lineage>
</organism>
<name>A0A5E4LTX1_9ARCH</name>
<evidence type="ECO:0000259" key="11">
    <source>
        <dbReference type="Pfam" id="PF02880"/>
    </source>
</evidence>
<protein>
    <submittedName>
        <fullName evidence="12">Putative phosphoglucosamine mutase</fullName>
        <ecNumber evidence="12">5.4.2.10</ecNumber>
    </submittedName>
</protein>
<dbReference type="Pfam" id="PF02880">
    <property type="entry name" value="PGM_PMM_III"/>
    <property type="match status" value="1"/>
</dbReference>
<evidence type="ECO:0000259" key="9">
    <source>
        <dbReference type="Pfam" id="PF02878"/>
    </source>
</evidence>
<keyword evidence="3" id="KW-0597">Phosphoprotein</keyword>
<keyword evidence="5 7" id="KW-0460">Magnesium</keyword>
<dbReference type="Pfam" id="PF02879">
    <property type="entry name" value="PGM_PMM_II"/>
    <property type="match status" value="1"/>
</dbReference>
<dbReference type="PANTHER" id="PTHR43771:SF1">
    <property type="entry name" value="PHOSPHOMANNOMUTASE"/>
    <property type="match status" value="1"/>
</dbReference>
<dbReference type="PRINTS" id="PR00509">
    <property type="entry name" value="PGMPMM"/>
</dbReference>
<dbReference type="InterPro" id="IPR005846">
    <property type="entry name" value="A-D-PHexomutase_a/b/a-III"/>
</dbReference>
<proteinExistence type="inferred from homology"/>
<comment type="caution">
    <text evidence="12">The sequence shown here is derived from an EMBL/GenBank/DDBJ whole genome shotgun (WGS) entry which is preliminary data.</text>
</comment>
<dbReference type="InterPro" id="IPR036900">
    <property type="entry name" value="A-D-PHexomutase_C_sf"/>
</dbReference>